<dbReference type="InterPro" id="IPR037100">
    <property type="entry name" value="Spo0B_C_sf"/>
</dbReference>
<protein>
    <submittedName>
        <fullName evidence="5">Sporulation protein</fullName>
    </submittedName>
</protein>
<dbReference type="InterPro" id="IPR016120">
    <property type="entry name" value="Sig_transdc_His_kin_SpoOB"/>
</dbReference>
<dbReference type="GO" id="GO:0000155">
    <property type="term" value="F:phosphorelay sensor kinase activity"/>
    <property type="evidence" value="ECO:0007669"/>
    <property type="project" value="InterPro"/>
</dbReference>
<keyword evidence="2" id="KW-0808">Transferase</keyword>
<accession>A0A6I1FIV4</accession>
<dbReference type="Gene3D" id="1.10.287.130">
    <property type="match status" value="1"/>
</dbReference>
<dbReference type="AlphaFoldDB" id="A0A6I1FIV4"/>
<name>A0A6I1FIV4_9BACI</name>
<comment type="caution">
    <text evidence="5">The sequence shown here is derived from an EMBL/GenBank/DDBJ whole genome shotgun (WGS) entry which is preliminary data.</text>
</comment>
<evidence type="ECO:0000256" key="1">
    <source>
        <dbReference type="ARBA" id="ARBA00022553"/>
    </source>
</evidence>
<evidence type="ECO:0000259" key="4">
    <source>
        <dbReference type="SMART" id="SM01317"/>
    </source>
</evidence>
<reference evidence="5 6" key="1">
    <citation type="submission" date="2019-10" db="EMBL/GenBank/DDBJ databases">
        <title>Bacillus aerolatum sp. nov., isolated from bioaerosol of sport playgrounds.</title>
        <authorList>
            <person name="Chen P."/>
            <person name="Zhang G."/>
        </authorList>
    </citation>
    <scope>NUCLEOTIDE SEQUENCE [LARGE SCALE GENOMIC DNA]</scope>
    <source>
        <strain evidence="5 6">CX253</strain>
    </source>
</reference>
<gene>
    <name evidence="5" type="ORF">F9802_00260</name>
</gene>
<dbReference type="SMART" id="SM01317">
    <property type="entry name" value="SPOB_ab"/>
    <property type="match status" value="1"/>
</dbReference>
<dbReference type="Gene3D" id="3.30.565.30">
    <property type="entry name" value="Sporulation initiation phosphotransferase B (SpoOB), C-terminal domain"/>
    <property type="match status" value="1"/>
</dbReference>
<keyword evidence="6" id="KW-1185">Reference proteome</keyword>
<proteinExistence type="predicted"/>
<dbReference type="Pfam" id="PF14682">
    <property type="entry name" value="SPOB_ab"/>
    <property type="match status" value="1"/>
</dbReference>
<organism evidence="5 6">
    <name type="scientific">Bacillus aerolatus</name>
    <dbReference type="NCBI Taxonomy" id="2653354"/>
    <lineage>
        <taxon>Bacteria</taxon>
        <taxon>Bacillati</taxon>
        <taxon>Bacillota</taxon>
        <taxon>Bacilli</taxon>
        <taxon>Bacillales</taxon>
        <taxon>Bacillaceae</taxon>
        <taxon>Bacillus</taxon>
    </lineage>
</organism>
<dbReference type="SUPFAM" id="SSF55890">
    <property type="entry name" value="Sporulation response regulatory protein Spo0B"/>
    <property type="match status" value="1"/>
</dbReference>
<dbReference type="InterPro" id="IPR039506">
    <property type="entry name" value="SPOB_a"/>
</dbReference>
<dbReference type="Proteomes" id="UP000429595">
    <property type="component" value="Unassembled WGS sequence"/>
</dbReference>
<sequence>MGQLMSECNRTPLFPYAFGTRGVSCAMDMKNDDWTVIKALQHARHDWMNHIQLIKGFIALGKIEEAERAIERTVMQARQEAHLCNLPLPELAEMLITFNWEEHSFRLEYEVLNMNIRTEADDSRLVRWMTSLFYLVENRIEQYADNHLYLSIEDANEGLRFFFEFSGIITDAEALIRELTEASDVPGVKKWKIHSHSAREMLFEAVV</sequence>
<keyword evidence="1" id="KW-0597">Phosphoprotein</keyword>
<dbReference type="InterPro" id="IPR016122">
    <property type="entry name" value="SpoOB_C"/>
</dbReference>
<dbReference type="EMBL" id="WEIO01000001">
    <property type="protein sequence ID" value="KAB7708629.1"/>
    <property type="molecule type" value="Genomic_DNA"/>
</dbReference>
<keyword evidence="3" id="KW-0418">Kinase</keyword>
<evidence type="ECO:0000256" key="2">
    <source>
        <dbReference type="ARBA" id="ARBA00022679"/>
    </source>
</evidence>
<feature type="domain" description="Sporulation initiation phosphotransferase B C-terminal" evidence="4">
    <location>
        <begin position="88"/>
        <end position="203"/>
    </location>
</feature>
<evidence type="ECO:0000256" key="3">
    <source>
        <dbReference type="ARBA" id="ARBA00022777"/>
    </source>
</evidence>
<dbReference type="Pfam" id="PF14689">
    <property type="entry name" value="SPOB_a"/>
    <property type="match status" value="1"/>
</dbReference>
<evidence type="ECO:0000313" key="6">
    <source>
        <dbReference type="Proteomes" id="UP000429595"/>
    </source>
</evidence>
<evidence type="ECO:0000313" key="5">
    <source>
        <dbReference type="EMBL" id="KAB7708629.1"/>
    </source>
</evidence>